<dbReference type="GO" id="GO:0003677">
    <property type="term" value="F:DNA binding"/>
    <property type="evidence" value="ECO:0007669"/>
    <property type="project" value="UniProtKB-KW"/>
</dbReference>
<comment type="caution">
    <text evidence="6">The sequence shown here is derived from an EMBL/GenBank/DDBJ whole genome shotgun (WGS) entry which is preliminary data.</text>
</comment>
<dbReference type="Gene3D" id="1.10.150.130">
    <property type="match status" value="1"/>
</dbReference>
<dbReference type="RefSeq" id="WP_036960673.1">
    <property type="nucleotide sequence ID" value="NZ_JALD01000028.1"/>
</dbReference>
<dbReference type="InterPro" id="IPR010998">
    <property type="entry name" value="Integrase_recombinase_N"/>
</dbReference>
<dbReference type="CDD" id="cd00801">
    <property type="entry name" value="INT_P4_C"/>
    <property type="match status" value="1"/>
</dbReference>
<dbReference type="GO" id="GO:0015074">
    <property type="term" value="P:DNA integration"/>
    <property type="evidence" value="ECO:0007669"/>
    <property type="project" value="UniProtKB-KW"/>
</dbReference>
<dbReference type="PROSITE" id="PS51898">
    <property type="entry name" value="TYR_RECOMBINASE"/>
    <property type="match status" value="1"/>
</dbReference>
<evidence type="ECO:0000256" key="2">
    <source>
        <dbReference type="ARBA" id="ARBA00022908"/>
    </source>
</evidence>
<evidence type="ECO:0000313" key="7">
    <source>
        <dbReference type="Proteomes" id="UP000022311"/>
    </source>
</evidence>
<evidence type="ECO:0000256" key="3">
    <source>
        <dbReference type="ARBA" id="ARBA00023125"/>
    </source>
</evidence>
<comment type="similarity">
    <text evidence="1">Belongs to the 'phage' integrase family.</text>
</comment>
<gene>
    <name evidence="6" type="ORF">HMPREF1563_1544</name>
</gene>
<sequence length="393" mass="44948">MLTDAKLRKLHNVKRDSLKEFPDGQGLSARVTTNGMIVFQYRYRFNRKPRRMTLGEYGVITLKEARDLAQEARKELAQGNDPIITRSMTIDGEFSKLTISECIKEWIDSPQAQKLVKLDSWKRAFDRHVIPSVGKMIAEDMTVSHWRPMFKRMRDNGAATLSTMMLSKLKQVLSYCIRIGKLNHNSLSELRSEDVGEKVGQVKRYLSDKEIALFWKSVDKTKMSVQNKIFIKLVLLTGCRGVELRMAKKSDFDLDNQVWHVPAEISKTREPFNRGLSNKSVSLLKEAFEIYPSFEQAFPPAAIQEDRPMSASVLLQMAKQVGVKMGVDDWSTHDLRRTAKTKMGELGVLPHVSEKILGHKLAGILAVYDRYEYIKEQIEAANMLADHIEQLSK</sequence>
<dbReference type="SUPFAM" id="SSF56349">
    <property type="entry name" value="DNA breaking-rejoining enzymes"/>
    <property type="match status" value="1"/>
</dbReference>
<keyword evidence="2" id="KW-0229">DNA integration</keyword>
<feature type="domain" description="Tyr recombinase" evidence="5">
    <location>
        <begin position="201"/>
        <end position="382"/>
    </location>
</feature>
<dbReference type="InterPro" id="IPR013762">
    <property type="entry name" value="Integrase-like_cat_sf"/>
</dbReference>
<keyword evidence="4" id="KW-0233">DNA recombination</keyword>
<dbReference type="AlphaFoldDB" id="A0AAV3M8V2"/>
<dbReference type="PANTHER" id="PTHR30629:SF2">
    <property type="entry name" value="PROPHAGE INTEGRASE INTS-RELATED"/>
    <property type="match status" value="1"/>
</dbReference>
<dbReference type="Gene3D" id="3.30.160.390">
    <property type="entry name" value="Integrase, DNA-binding domain"/>
    <property type="match status" value="1"/>
</dbReference>
<keyword evidence="3" id="KW-0238">DNA-binding</keyword>
<dbReference type="Pfam" id="PF13356">
    <property type="entry name" value="Arm-DNA-bind_3"/>
    <property type="match status" value="1"/>
</dbReference>
<dbReference type="InterPro" id="IPR002104">
    <property type="entry name" value="Integrase_catalytic"/>
</dbReference>
<dbReference type="InterPro" id="IPR050808">
    <property type="entry name" value="Phage_Integrase"/>
</dbReference>
<evidence type="ECO:0000259" key="5">
    <source>
        <dbReference type="PROSITE" id="PS51898"/>
    </source>
</evidence>
<dbReference type="GO" id="GO:0006310">
    <property type="term" value="P:DNA recombination"/>
    <property type="evidence" value="ECO:0007669"/>
    <property type="project" value="UniProtKB-KW"/>
</dbReference>
<dbReference type="Gene3D" id="1.10.443.10">
    <property type="entry name" value="Intergrase catalytic core"/>
    <property type="match status" value="1"/>
</dbReference>
<protein>
    <submittedName>
        <fullName evidence="6">Site-specific recombinase, phage integrase family</fullName>
    </submittedName>
</protein>
<reference evidence="6 7" key="1">
    <citation type="submission" date="2014-01" db="EMBL/GenBank/DDBJ databases">
        <authorList>
            <person name="Durkin A.S."/>
            <person name="McCorrison J."/>
            <person name="Torralba M."/>
            <person name="Gillis M."/>
            <person name="Haft D.H."/>
            <person name="Methe B."/>
            <person name="Sutton G."/>
            <person name="Nelson K.E."/>
        </authorList>
    </citation>
    <scope>NUCLEOTIDE SEQUENCE [LARGE SCALE GENOMIC DNA]</scope>
    <source>
        <strain evidence="6 7">205/92</strain>
    </source>
</reference>
<evidence type="ECO:0000256" key="1">
    <source>
        <dbReference type="ARBA" id="ARBA00008857"/>
    </source>
</evidence>
<dbReference type="EMBL" id="JALD01000028">
    <property type="protein sequence ID" value="EUD12111.1"/>
    <property type="molecule type" value="Genomic_DNA"/>
</dbReference>
<dbReference type="Proteomes" id="UP000022311">
    <property type="component" value="Unassembled WGS sequence"/>
</dbReference>
<dbReference type="InterPro" id="IPR025166">
    <property type="entry name" value="Integrase_DNA_bind_dom"/>
</dbReference>
<proteinExistence type="inferred from homology"/>
<dbReference type="Pfam" id="PF00589">
    <property type="entry name" value="Phage_integrase"/>
    <property type="match status" value="1"/>
</dbReference>
<dbReference type="PANTHER" id="PTHR30629">
    <property type="entry name" value="PROPHAGE INTEGRASE"/>
    <property type="match status" value="1"/>
</dbReference>
<dbReference type="InterPro" id="IPR011010">
    <property type="entry name" value="DNA_brk_join_enz"/>
</dbReference>
<dbReference type="InterPro" id="IPR038488">
    <property type="entry name" value="Integrase_DNA-bd_sf"/>
</dbReference>
<name>A0AAV3M8V2_9GAMM</name>
<evidence type="ECO:0000313" key="6">
    <source>
        <dbReference type="EMBL" id="EUD12111.1"/>
    </source>
</evidence>
<organism evidence="6 7">
    <name type="scientific">Providencia alcalifaciens 205/92</name>
    <dbReference type="NCBI Taxonomy" id="1256988"/>
    <lineage>
        <taxon>Bacteria</taxon>
        <taxon>Pseudomonadati</taxon>
        <taxon>Pseudomonadota</taxon>
        <taxon>Gammaproteobacteria</taxon>
        <taxon>Enterobacterales</taxon>
        <taxon>Morganellaceae</taxon>
        <taxon>Providencia</taxon>
    </lineage>
</organism>
<accession>A0AAV3M8V2</accession>
<evidence type="ECO:0000256" key="4">
    <source>
        <dbReference type="ARBA" id="ARBA00023172"/>
    </source>
</evidence>